<dbReference type="SUPFAM" id="SSF54637">
    <property type="entry name" value="Thioesterase/thiol ester dehydrase-isomerase"/>
    <property type="match status" value="1"/>
</dbReference>
<dbReference type="InterPro" id="IPR052342">
    <property type="entry name" value="MCH/BMMD"/>
</dbReference>
<evidence type="ECO:0000259" key="1">
    <source>
        <dbReference type="Pfam" id="PF01575"/>
    </source>
</evidence>
<dbReference type="PANTHER" id="PTHR43664:SF1">
    <property type="entry name" value="BETA-METHYLMALYL-COA DEHYDRATASE"/>
    <property type="match status" value="1"/>
</dbReference>
<gene>
    <name evidence="2" type="ORF">GALL_37700</name>
</gene>
<evidence type="ECO:0000313" key="2">
    <source>
        <dbReference type="EMBL" id="OIR15448.1"/>
    </source>
</evidence>
<feature type="domain" description="MaoC-like" evidence="1">
    <location>
        <begin position="17"/>
        <end position="124"/>
    </location>
</feature>
<dbReference type="AlphaFoldDB" id="A0A1J5TGY8"/>
<name>A0A1J5TGY8_9ZZZZ</name>
<sequence>MTEKTDCELLYLDDIQVGQKFGSASYAVDEAQIKAFASQFDPQPFHLDEQAARDSLFGGLAASGWHTAAITMRLIVTSSARFAGGVIGAGCEISWPIPTRPGDVLSVESEVLQVSASRSRPERGIVTIRNKTHNQASEVVQVMTAKLVVFRRPTA</sequence>
<accession>A0A1J5TGY8</accession>
<dbReference type="InterPro" id="IPR002539">
    <property type="entry name" value="MaoC-like_dom"/>
</dbReference>
<dbReference type="Pfam" id="PF01575">
    <property type="entry name" value="MaoC_dehydratas"/>
    <property type="match status" value="1"/>
</dbReference>
<organism evidence="2">
    <name type="scientific">mine drainage metagenome</name>
    <dbReference type="NCBI Taxonomy" id="410659"/>
    <lineage>
        <taxon>unclassified sequences</taxon>
        <taxon>metagenomes</taxon>
        <taxon>ecological metagenomes</taxon>
    </lineage>
</organism>
<dbReference type="Gene3D" id="3.10.129.10">
    <property type="entry name" value="Hotdog Thioesterase"/>
    <property type="match status" value="1"/>
</dbReference>
<protein>
    <submittedName>
        <fullName evidence="2">Bifunctional aldehyde dehydrogenase/enoyl-CoA hydratase</fullName>
    </submittedName>
</protein>
<reference evidence="2" key="1">
    <citation type="submission" date="2016-10" db="EMBL/GenBank/DDBJ databases">
        <title>Sequence of Gallionella enrichment culture.</title>
        <authorList>
            <person name="Poehlein A."/>
            <person name="Muehling M."/>
            <person name="Daniel R."/>
        </authorList>
    </citation>
    <scope>NUCLEOTIDE SEQUENCE</scope>
</reference>
<dbReference type="InterPro" id="IPR029069">
    <property type="entry name" value="HotDog_dom_sf"/>
</dbReference>
<dbReference type="PANTHER" id="PTHR43664">
    <property type="entry name" value="MONOAMINE OXIDASE-RELATED"/>
    <property type="match status" value="1"/>
</dbReference>
<proteinExistence type="predicted"/>
<comment type="caution">
    <text evidence="2">The sequence shown here is derived from an EMBL/GenBank/DDBJ whole genome shotgun (WGS) entry which is preliminary data.</text>
</comment>
<dbReference type="CDD" id="cd03454">
    <property type="entry name" value="YdeM"/>
    <property type="match status" value="1"/>
</dbReference>
<dbReference type="EMBL" id="MLJW01000009">
    <property type="protein sequence ID" value="OIR15448.1"/>
    <property type="molecule type" value="Genomic_DNA"/>
</dbReference>